<dbReference type="RefSeq" id="WP_187964588.1">
    <property type="nucleotide sequence ID" value="NZ_JACVDC010000010.1"/>
</dbReference>
<reference evidence="9 10" key="1">
    <citation type="submission" date="2020-09" db="EMBL/GenBank/DDBJ databases">
        <title>Sinomicrobium weinanense sp. nov., a halophilic bacteria isolated from saline-alkali soil.</title>
        <authorList>
            <person name="Wu P."/>
            <person name="Ren H."/>
            <person name="Mei Y."/>
            <person name="Liang Y."/>
            <person name="Chen Z."/>
        </authorList>
    </citation>
    <scope>NUCLEOTIDE SEQUENCE [LARGE SCALE GENOMIC DNA]</scope>
    <source>
        <strain evidence="9 10">FJxs</strain>
    </source>
</reference>
<evidence type="ECO:0000256" key="2">
    <source>
        <dbReference type="ARBA" id="ARBA00006275"/>
    </source>
</evidence>
<feature type="domain" description="SusD-like N-terminal" evidence="8">
    <location>
        <begin position="74"/>
        <end position="231"/>
    </location>
</feature>
<keyword evidence="10" id="KW-1185">Reference proteome</keyword>
<evidence type="ECO:0000256" key="3">
    <source>
        <dbReference type="ARBA" id="ARBA00022729"/>
    </source>
</evidence>
<keyword evidence="5" id="KW-0998">Cell outer membrane</keyword>
<evidence type="ECO:0000256" key="4">
    <source>
        <dbReference type="ARBA" id="ARBA00023136"/>
    </source>
</evidence>
<accession>A0A926JQF9</accession>
<evidence type="ECO:0000313" key="9">
    <source>
        <dbReference type="EMBL" id="MBC9795434.1"/>
    </source>
</evidence>
<dbReference type="PROSITE" id="PS51257">
    <property type="entry name" value="PROKAR_LIPOPROTEIN"/>
    <property type="match status" value="1"/>
</dbReference>
<evidence type="ECO:0000313" key="10">
    <source>
        <dbReference type="Proteomes" id="UP000653730"/>
    </source>
</evidence>
<comment type="caution">
    <text evidence="9">The sequence shown here is derived from an EMBL/GenBank/DDBJ whole genome shotgun (WGS) entry which is preliminary data.</text>
</comment>
<evidence type="ECO:0000259" key="8">
    <source>
        <dbReference type="Pfam" id="PF14322"/>
    </source>
</evidence>
<protein>
    <submittedName>
        <fullName evidence="9">RagB/SusD family nutrient uptake outer membrane protein</fullName>
    </submittedName>
</protein>
<sequence length="461" mass="52024">MRTIKNTIYRLSAAATLSLLFASCEITDVTDVEPVYQVSEDKVITNIEQAQTALYGVYGTLVSGAEYISYMPALTSMMGTTMQPGSFGGGAENAFFINEVTPDNYYLEFIYTKMYFLINNANHVISKTEMLNTNDPRKKEIIAEARFLRAQSHFYLLRLWGEFFDESSAYGIVIKKEPISNAAPQARATVAESYASIIEDLDYTIANAPAFTNTFYASNLAARALKSKVLLYKKDYAAAAALASEVIQSGERQLEEHFGDIFTKKIEDPYEVIFQTPFDDLNNRNNKAFMFRSYFGLSDDYVSLMETDARYEAAVAFTESGSARNNKFNNSVYNGTPLTADTEYFIRLDEIYLIYAEAVLRGNDNLNEAKEALNVIRERSKNPLNTITEKNELLEAIRAEKVLELGAESGEEWFDLVRYHKEGDIDINSFKELSSETRLILPFPVQTVELSEGIIKQNQGY</sequence>
<dbReference type="Pfam" id="PF07980">
    <property type="entry name" value="SusD_RagB"/>
    <property type="match status" value="1"/>
</dbReference>
<feature type="signal peptide" evidence="6">
    <location>
        <begin position="1"/>
        <end position="26"/>
    </location>
</feature>
<keyword evidence="3 6" id="KW-0732">Signal</keyword>
<dbReference type="InterPro" id="IPR033985">
    <property type="entry name" value="SusD-like_N"/>
</dbReference>
<dbReference type="Gene3D" id="1.25.40.390">
    <property type="match status" value="1"/>
</dbReference>
<comment type="subcellular location">
    <subcellularLocation>
        <location evidence="1">Cell outer membrane</location>
    </subcellularLocation>
</comment>
<dbReference type="InterPro" id="IPR012944">
    <property type="entry name" value="SusD_RagB_dom"/>
</dbReference>
<dbReference type="GO" id="GO:0009279">
    <property type="term" value="C:cell outer membrane"/>
    <property type="evidence" value="ECO:0007669"/>
    <property type="project" value="UniProtKB-SubCell"/>
</dbReference>
<dbReference type="CDD" id="cd08977">
    <property type="entry name" value="SusD"/>
    <property type="match status" value="1"/>
</dbReference>
<feature type="domain" description="RagB/SusD" evidence="7">
    <location>
        <begin position="321"/>
        <end position="421"/>
    </location>
</feature>
<name>A0A926JQF9_9FLAO</name>
<dbReference type="InterPro" id="IPR011990">
    <property type="entry name" value="TPR-like_helical_dom_sf"/>
</dbReference>
<dbReference type="AlphaFoldDB" id="A0A926JQF9"/>
<keyword evidence="4" id="KW-0472">Membrane</keyword>
<gene>
    <name evidence="9" type="ORF">IBL28_05630</name>
</gene>
<evidence type="ECO:0000256" key="6">
    <source>
        <dbReference type="SAM" id="SignalP"/>
    </source>
</evidence>
<comment type="similarity">
    <text evidence="2">Belongs to the SusD family.</text>
</comment>
<evidence type="ECO:0000256" key="1">
    <source>
        <dbReference type="ARBA" id="ARBA00004442"/>
    </source>
</evidence>
<organism evidence="9 10">
    <name type="scientific">Sinomicrobium weinanense</name>
    <dbReference type="NCBI Taxonomy" id="2842200"/>
    <lineage>
        <taxon>Bacteria</taxon>
        <taxon>Pseudomonadati</taxon>
        <taxon>Bacteroidota</taxon>
        <taxon>Flavobacteriia</taxon>
        <taxon>Flavobacteriales</taxon>
        <taxon>Flavobacteriaceae</taxon>
        <taxon>Sinomicrobium</taxon>
    </lineage>
</organism>
<dbReference type="Proteomes" id="UP000653730">
    <property type="component" value="Unassembled WGS sequence"/>
</dbReference>
<dbReference type="SUPFAM" id="SSF48452">
    <property type="entry name" value="TPR-like"/>
    <property type="match status" value="1"/>
</dbReference>
<evidence type="ECO:0000256" key="5">
    <source>
        <dbReference type="ARBA" id="ARBA00023237"/>
    </source>
</evidence>
<feature type="chain" id="PRO_5037333386" evidence="6">
    <location>
        <begin position="27"/>
        <end position="461"/>
    </location>
</feature>
<dbReference type="EMBL" id="JACVDC010000010">
    <property type="protein sequence ID" value="MBC9795434.1"/>
    <property type="molecule type" value="Genomic_DNA"/>
</dbReference>
<dbReference type="Pfam" id="PF14322">
    <property type="entry name" value="SusD-like_3"/>
    <property type="match status" value="1"/>
</dbReference>
<evidence type="ECO:0000259" key="7">
    <source>
        <dbReference type="Pfam" id="PF07980"/>
    </source>
</evidence>
<proteinExistence type="inferred from homology"/>